<organism evidence="2 4">
    <name type="scientific">Medicago truncatula</name>
    <name type="common">Barrel medic</name>
    <name type="synonym">Medicago tribuloides</name>
    <dbReference type="NCBI Taxonomy" id="3880"/>
    <lineage>
        <taxon>Eukaryota</taxon>
        <taxon>Viridiplantae</taxon>
        <taxon>Streptophyta</taxon>
        <taxon>Embryophyta</taxon>
        <taxon>Tracheophyta</taxon>
        <taxon>Spermatophyta</taxon>
        <taxon>Magnoliopsida</taxon>
        <taxon>eudicotyledons</taxon>
        <taxon>Gunneridae</taxon>
        <taxon>Pentapetalae</taxon>
        <taxon>rosids</taxon>
        <taxon>fabids</taxon>
        <taxon>Fabales</taxon>
        <taxon>Fabaceae</taxon>
        <taxon>Papilionoideae</taxon>
        <taxon>50 kb inversion clade</taxon>
        <taxon>NPAAA clade</taxon>
        <taxon>Hologalegina</taxon>
        <taxon>IRL clade</taxon>
        <taxon>Trifolieae</taxon>
        <taxon>Medicago</taxon>
    </lineage>
</organism>
<dbReference type="Pfam" id="PF07734">
    <property type="entry name" value="FBA_1"/>
    <property type="match status" value="1"/>
</dbReference>
<proteinExistence type="predicted"/>
<evidence type="ECO:0000313" key="3">
    <source>
        <dbReference type="EnsemblPlants" id="AET02721"/>
    </source>
</evidence>
<dbReference type="PaxDb" id="3880-AET02721"/>
<evidence type="ECO:0000313" key="4">
    <source>
        <dbReference type="Proteomes" id="UP000002051"/>
    </source>
</evidence>
<name>G7L8J7_MEDTR</name>
<dbReference type="InterPro" id="IPR006527">
    <property type="entry name" value="F-box-assoc_dom_typ1"/>
</dbReference>
<dbReference type="Proteomes" id="UP000002051">
    <property type="component" value="Chromosome 8"/>
</dbReference>
<dbReference type="HOGENOM" id="CLU_027176_5_0_1"/>
<dbReference type="InterPro" id="IPR050796">
    <property type="entry name" value="SCF_F-box_component"/>
</dbReference>
<dbReference type="PANTHER" id="PTHR31672:SF13">
    <property type="entry name" value="F-BOX PROTEIN CPR30-LIKE"/>
    <property type="match status" value="1"/>
</dbReference>
<dbReference type="SUPFAM" id="SSF81383">
    <property type="entry name" value="F-box domain"/>
    <property type="match status" value="1"/>
</dbReference>
<dbReference type="EMBL" id="CM001224">
    <property type="protein sequence ID" value="AET02721.1"/>
    <property type="molecule type" value="Genomic_DNA"/>
</dbReference>
<dbReference type="NCBIfam" id="TIGR01640">
    <property type="entry name" value="F_box_assoc_1"/>
    <property type="match status" value="1"/>
</dbReference>
<dbReference type="PANTHER" id="PTHR31672">
    <property type="entry name" value="BNACNNG10540D PROTEIN"/>
    <property type="match status" value="1"/>
</dbReference>
<dbReference type="EnsemblPlants" id="AET02721">
    <property type="protein sequence ID" value="AET02721"/>
    <property type="gene ID" value="MTR_8g046220"/>
</dbReference>
<reference evidence="3" key="3">
    <citation type="submission" date="2015-04" db="UniProtKB">
        <authorList>
            <consortium name="EnsemblPlants"/>
        </authorList>
    </citation>
    <scope>IDENTIFICATION</scope>
    <source>
        <strain evidence="3">cv. Jemalong A17</strain>
    </source>
</reference>
<feature type="domain" description="F-box associated beta-propeller type 1" evidence="1">
    <location>
        <begin position="226"/>
        <end position="377"/>
    </location>
</feature>
<protein>
    <submittedName>
        <fullName evidence="2">F-box protein interaction domain protein</fullName>
    </submittedName>
</protein>
<reference evidence="2 4" key="1">
    <citation type="journal article" date="2011" name="Nature">
        <title>The Medicago genome provides insight into the evolution of rhizobial symbioses.</title>
        <authorList>
            <person name="Young N.D."/>
            <person name="Debelle F."/>
            <person name="Oldroyd G.E."/>
            <person name="Geurts R."/>
            <person name="Cannon S.B."/>
            <person name="Udvardi M.K."/>
            <person name="Benedito V.A."/>
            <person name="Mayer K.F."/>
            <person name="Gouzy J."/>
            <person name="Schoof H."/>
            <person name="Van de Peer Y."/>
            <person name="Proost S."/>
            <person name="Cook D.R."/>
            <person name="Meyers B.C."/>
            <person name="Spannagl M."/>
            <person name="Cheung F."/>
            <person name="De Mita S."/>
            <person name="Krishnakumar V."/>
            <person name="Gundlach H."/>
            <person name="Zhou S."/>
            <person name="Mudge J."/>
            <person name="Bharti A.K."/>
            <person name="Murray J.D."/>
            <person name="Naoumkina M.A."/>
            <person name="Rosen B."/>
            <person name="Silverstein K.A."/>
            <person name="Tang H."/>
            <person name="Rombauts S."/>
            <person name="Zhao P.X."/>
            <person name="Zhou P."/>
            <person name="Barbe V."/>
            <person name="Bardou P."/>
            <person name="Bechner M."/>
            <person name="Bellec A."/>
            <person name="Berger A."/>
            <person name="Berges H."/>
            <person name="Bidwell S."/>
            <person name="Bisseling T."/>
            <person name="Choisne N."/>
            <person name="Couloux A."/>
            <person name="Denny R."/>
            <person name="Deshpande S."/>
            <person name="Dai X."/>
            <person name="Doyle J.J."/>
            <person name="Dudez A.M."/>
            <person name="Farmer A.D."/>
            <person name="Fouteau S."/>
            <person name="Franken C."/>
            <person name="Gibelin C."/>
            <person name="Gish J."/>
            <person name="Goldstein S."/>
            <person name="Gonzalez A.J."/>
            <person name="Green P.J."/>
            <person name="Hallab A."/>
            <person name="Hartog M."/>
            <person name="Hua A."/>
            <person name="Humphray S.J."/>
            <person name="Jeong D.H."/>
            <person name="Jing Y."/>
            <person name="Jocker A."/>
            <person name="Kenton S.M."/>
            <person name="Kim D.J."/>
            <person name="Klee K."/>
            <person name="Lai H."/>
            <person name="Lang C."/>
            <person name="Lin S."/>
            <person name="Macmil S.L."/>
            <person name="Magdelenat G."/>
            <person name="Matthews L."/>
            <person name="McCorrison J."/>
            <person name="Monaghan E.L."/>
            <person name="Mun J.H."/>
            <person name="Najar F.Z."/>
            <person name="Nicholson C."/>
            <person name="Noirot C."/>
            <person name="O'Bleness M."/>
            <person name="Paule C.R."/>
            <person name="Poulain J."/>
            <person name="Prion F."/>
            <person name="Qin B."/>
            <person name="Qu C."/>
            <person name="Retzel E.F."/>
            <person name="Riddle C."/>
            <person name="Sallet E."/>
            <person name="Samain S."/>
            <person name="Samson N."/>
            <person name="Sanders I."/>
            <person name="Saurat O."/>
            <person name="Scarpelli C."/>
            <person name="Schiex T."/>
            <person name="Segurens B."/>
            <person name="Severin A.J."/>
            <person name="Sherrier D.J."/>
            <person name="Shi R."/>
            <person name="Sims S."/>
            <person name="Singer S.R."/>
            <person name="Sinharoy S."/>
            <person name="Sterck L."/>
            <person name="Viollet A."/>
            <person name="Wang B.B."/>
            <person name="Wang K."/>
            <person name="Wang M."/>
            <person name="Wang X."/>
            <person name="Warfsmann J."/>
            <person name="Weissenbach J."/>
            <person name="White D.D."/>
            <person name="White J.D."/>
            <person name="Wiley G.B."/>
            <person name="Wincker P."/>
            <person name="Xing Y."/>
            <person name="Yang L."/>
            <person name="Yao Z."/>
            <person name="Ying F."/>
            <person name="Zhai J."/>
            <person name="Zhou L."/>
            <person name="Zuber A."/>
            <person name="Denarie J."/>
            <person name="Dixon R.A."/>
            <person name="May G.D."/>
            <person name="Schwartz D.C."/>
            <person name="Rogers J."/>
            <person name="Quetier F."/>
            <person name="Town C.D."/>
            <person name="Roe B.A."/>
        </authorList>
    </citation>
    <scope>NUCLEOTIDE SEQUENCE [LARGE SCALE GENOMIC DNA]</scope>
    <source>
        <strain evidence="2">A17</strain>
        <strain evidence="3 4">cv. Jemalong A17</strain>
    </source>
</reference>
<dbReference type="AlphaFoldDB" id="G7L8J7"/>
<dbReference type="InterPro" id="IPR036047">
    <property type="entry name" value="F-box-like_dom_sf"/>
</dbReference>
<accession>G7L8J7</accession>
<evidence type="ECO:0000259" key="1">
    <source>
        <dbReference type="Pfam" id="PF07734"/>
    </source>
</evidence>
<sequence>MDAASRNKVSSSSDSHIHEDIAFSILSKLPLKSLKRFTCANKSWSLLFQNPNFMNMFRTNFLKSKHDDDAETRLLLLEQSGFPIQQSLSILSGERFEIRANLDWPLPLQQQGDNANQFPFPFQMGGGLTTVLWNPATAEYKIIPDSLQQKENIEFNLPPRGFGYDCVSDDFKVIRKVRYPLEFEGDDWVCLPNKDDPFWETDVHNLDMNDGFWEEKGLIVKLYEPFWEMYSLKRDSWRKLDGFDDMPVSYPGIMSMVNLNGFCHWLTQGPDVVSFDFSKETFVATTLPSSDVRHRSYSFALVELNESLSVIYNYDRTPDFHIWVLGEVGVKESWTKLFVVGPYNCLIVCPISVGNKNRIFFREEDSELGWLDLSTQRVERFEVQGKSFCTYMVIYQENLLPFPRNE</sequence>
<gene>
    <name evidence="2" type="ordered locus">MTR_8g046220</name>
</gene>
<evidence type="ECO:0000313" key="2">
    <source>
        <dbReference type="EMBL" id="AET02721.1"/>
    </source>
</evidence>
<keyword evidence="4" id="KW-1185">Reference proteome</keyword>
<reference evidence="2 4" key="2">
    <citation type="journal article" date="2014" name="BMC Genomics">
        <title>An improved genome release (version Mt4.0) for the model legume Medicago truncatula.</title>
        <authorList>
            <person name="Tang H."/>
            <person name="Krishnakumar V."/>
            <person name="Bidwell S."/>
            <person name="Rosen B."/>
            <person name="Chan A."/>
            <person name="Zhou S."/>
            <person name="Gentzbittel L."/>
            <person name="Childs K.L."/>
            <person name="Yandell M."/>
            <person name="Gundlach H."/>
            <person name="Mayer K.F."/>
            <person name="Schwartz D.C."/>
            <person name="Town C.D."/>
        </authorList>
    </citation>
    <scope>GENOME REANNOTATION</scope>
    <source>
        <strain evidence="3 4">cv. Jemalong A17</strain>
    </source>
</reference>
<dbReference type="InterPro" id="IPR017451">
    <property type="entry name" value="F-box-assoc_interact_dom"/>
</dbReference>